<evidence type="ECO:0000256" key="5">
    <source>
        <dbReference type="ARBA" id="ARBA00023002"/>
    </source>
</evidence>
<proteinExistence type="inferred from homology"/>
<accession>A0A1Y2I1U2</accession>
<feature type="binding site" evidence="6">
    <location>
        <position position="48"/>
    </location>
    <ligand>
        <name>FAD</name>
        <dbReference type="ChEBI" id="CHEBI:57692"/>
    </ligand>
</feature>
<dbReference type="InterPro" id="IPR017938">
    <property type="entry name" value="Riboflavin_synthase-like_b-brl"/>
</dbReference>
<dbReference type="PRINTS" id="PR00406">
    <property type="entry name" value="CYTB5RDTASE"/>
</dbReference>
<organism evidence="9 10">
    <name type="scientific">Catenaria anguillulae PL171</name>
    <dbReference type="NCBI Taxonomy" id="765915"/>
    <lineage>
        <taxon>Eukaryota</taxon>
        <taxon>Fungi</taxon>
        <taxon>Fungi incertae sedis</taxon>
        <taxon>Blastocladiomycota</taxon>
        <taxon>Blastocladiomycetes</taxon>
        <taxon>Blastocladiales</taxon>
        <taxon>Catenariaceae</taxon>
        <taxon>Catenaria</taxon>
    </lineage>
</organism>
<evidence type="ECO:0000256" key="3">
    <source>
        <dbReference type="ARBA" id="ARBA00022630"/>
    </source>
</evidence>
<evidence type="ECO:0000259" key="7">
    <source>
        <dbReference type="Pfam" id="PF00175"/>
    </source>
</evidence>
<dbReference type="AlphaFoldDB" id="A0A1Y2I1U2"/>
<dbReference type="Pfam" id="PF00970">
    <property type="entry name" value="FAD_binding_6"/>
    <property type="match status" value="1"/>
</dbReference>
<keyword evidence="3 6" id="KW-0285">Flavoprotein</keyword>
<dbReference type="InterPro" id="IPR001834">
    <property type="entry name" value="CBR-like"/>
</dbReference>
<keyword evidence="5" id="KW-0560">Oxidoreductase</keyword>
<dbReference type="OrthoDB" id="432685at2759"/>
<comment type="similarity">
    <text evidence="2">Belongs to the flavoprotein pyridine nucleotide cytochrome reductase family.</text>
</comment>
<sequence length="214" mass="22713">ICNLQTLFAGTAAAATGYLAWSALFKRKPDPSPFAYGPNTDLVVARSYTPVHVRDGTLQLLVKRYSVGETGKWMHRQQPGGVIEVCGPLNEWVLPEPSDKDGSTLAMIAGGTGVTPFIQILDAALNTPTAPTATNAAKWSKFHLAWLDAMAAKYPDRLAVRLPPPGRGLTVVCGPDGFVRAIAGSRGRDLISQGPLGGMLAAMGYSASDVYKMQ</sequence>
<feature type="non-terminal residue" evidence="9">
    <location>
        <position position="1"/>
    </location>
</feature>
<protein>
    <recommendedName>
        <fullName evidence="11">FAD-binding FR-type domain-containing protein</fullName>
    </recommendedName>
</protein>
<dbReference type="SUPFAM" id="SSF52343">
    <property type="entry name" value="Ferredoxin reductase-like, C-terminal NADP-linked domain"/>
    <property type="match status" value="1"/>
</dbReference>
<dbReference type="InterPro" id="IPR001433">
    <property type="entry name" value="OxRdtase_FAD/NAD-bd"/>
</dbReference>
<dbReference type="PANTHER" id="PTHR19370">
    <property type="entry name" value="NADH-CYTOCHROME B5 REDUCTASE"/>
    <property type="match status" value="1"/>
</dbReference>
<dbReference type="Gene3D" id="2.40.30.10">
    <property type="entry name" value="Translation factors"/>
    <property type="match status" value="1"/>
</dbReference>
<dbReference type="Proteomes" id="UP000193411">
    <property type="component" value="Unassembled WGS sequence"/>
</dbReference>
<dbReference type="Pfam" id="PF00175">
    <property type="entry name" value="NAD_binding_1"/>
    <property type="match status" value="1"/>
</dbReference>
<dbReference type="InterPro" id="IPR008333">
    <property type="entry name" value="Cbr1-like_FAD-bd_dom"/>
</dbReference>
<dbReference type="EMBL" id="MCFL01000002">
    <property type="protein sequence ID" value="ORZ40836.1"/>
    <property type="molecule type" value="Genomic_DNA"/>
</dbReference>
<reference evidence="9 10" key="1">
    <citation type="submission" date="2016-07" db="EMBL/GenBank/DDBJ databases">
        <title>Pervasive Adenine N6-methylation of Active Genes in Fungi.</title>
        <authorList>
            <consortium name="DOE Joint Genome Institute"/>
            <person name="Mondo S.J."/>
            <person name="Dannebaum R.O."/>
            <person name="Kuo R.C."/>
            <person name="Labutti K."/>
            <person name="Haridas S."/>
            <person name="Kuo A."/>
            <person name="Salamov A."/>
            <person name="Ahrendt S.R."/>
            <person name="Lipzen A."/>
            <person name="Sullivan W."/>
            <person name="Andreopoulos W.B."/>
            <person name="Clum A."/>
            <person name="Lindquist E."/>
            <person name="Daum C."/>
            <person name="Ramamoorthy G.K."/>
            <person name="Gryganskyi A."/>
            <person name="Culley D."/>
            <person name="Magnuson J.K."/>
            <person name="James T.Y."/>
            <person name="O'Malley M.A."/>
            <person name="Stajich J.E."/>
            <person name="Spatafora J.W."/>
            <person name="Visel A."/>
            <person name="Grigoriev I.V."/>
        </authorList>
    </citation>
    <scope>NUCLEOTIDE SEQUENCE [LARGE SCALE GENOMIC DNA]</scope>
    <source>
        <strain evidence="9 10">PL171</strain>
    </source>
</reference>
<evidence type="ECO:0000256" key="2">
    <source>
        <dbReference type="ARBA" id="ARBA00006105"/>
    </source>
</evidence>
<feature type="domain" description="Oxidoreductase FAD/NAD(P)-binding" evidence="7">
    <location>
        <begin position="107"/>
        <end position="157"/>
    </location>
</feature>
<dbReference type="STRING" id="765915.A0A1Y2I1U2"/>
<feature type="binding site" evidence="6">
    <location>
        <position position="61"/>
    </location>
    <ligand>
        <name>FAD</name>
        <dbReference type="ChEBI" id="CHEBI:57692"/>
    </ligand>
</feature>
<evidence type="ECO:0000256" key="1">
    <source>
        <dbReference type="ARBA" id="ARBA00001974"/>
    </source>
</evidence>
<gene>
    <name evidence="9" type="ORF">BCR44DRAFT_1423881</name>
</gene>
<dbReference type="GO" id="GO:0016491">
    <property type="term" value="F:oxidoreductase activity"/>
    <property type="evidence" value="ECO:0007669"/>
    <property type="project" value="UniProtKB-KW"/>
</dbReference>
<evidence type="ECO:0000313" key="9">
    <source>
        <dbReference type="EMBL" id="ORZ40836.1"/>
    </source>
</evidence>
<name>A0A1Y2I1U2_9FUNG</name>
<evidence type="ECO:0000256" key="6">
    <source>
        <dbReference type="PIRSR" id="PIRSR601834-1"/>
    </source>
</evidence>
<dbReference type="SUPFAM" id="SSF63380">
    <property type="entry name" value="Riboflavin synthase domain-like"/>
    <property type="match status" value="1"/>
</dbReference>
<evidence type="ECO:0000259" key="8">
    <source>
        <dbReference type="Pfam" id="PF00970"/>
    </source>
</evidence>
<evidence type="ECO:0000313" key="10">
    <source>
        <dbReference type="Proteomes" id="UP000193411"/>
    </source>
</evidence>
<keyword evidence="10" id="KW-1185">Reference proteome</keyword>
<feature type="domain" description="Flavoprotein pyridine nucleotide cytochrome reductase-like FAD-binding" evidence="8">
    <location>
        <begin position="44"/>
        <end position="92"/>
    </location>
</feature>
<comment type="cofactor">
    <cofactor evidence="1 6">
        <name>FAD</name>
        <dbReference type="ChEBI" id="CHEBI:57692"/>
    </cofactor>
</comment>
<feature type="binding site" evidence="6">
    <location>
        <position position="63"/>
    </location>
    <ligand>
        <name>FAD</name>
        <dbReference type="ChEBI" id="CHEBI:57692"/>
    </ligand>
</feature>
<dbReference type="Gene3D" id="3.40.50.80">
    <property type="entry name" value="Nucleotide-binding domain of ferredoxin-NADP reductase (FNR) module"/>
    <property type="match status" value="1"/>
</dbReference>
<keyword evidence="4 6" id="KW-0274">FAD</keyword>
<dbReference type="CDD" id="cd06183">
    <property type="entry name" value="cyt_b5_reduct_like"/>
    <property type="match status" value="1"/>
</dbReference>
<feature type="binding site" evidence="6">
    <location>
        <position position="115"/>
    </location>
    <ligand>
        <name>FAD</name>
        <dbReference type="ChEBI" id="CHEBI:57692"/>
    </ligand>
</feature>
<feature type="binding site" evidence="6">
    <location>
        <position position="46"/>
    </location>
    <ligand>
        <name>FAD</name>
        <dbReference type="ChEBI" id="CHEBI:57692"/>
    </ligand>
</feature>
<comment type="caution">
    <text evidence="9">The sequence shown here is derived from an EMBL/GenBank/DDBJ whole genome shotgun (WGS) entry which is preliminary data.</text>
</comment>
<evidence type="ECO:0008006" key="11">
    <source>
        <dbReference type="Google" id="ProtNLM"/>
    </source>
</evidence>
<dbReference type="InterPro" id="IPR039261">
    <property type="entry name" value="FNR_nucleotide-bd"/>
</dbReference>
<dbReference type="PANTHER" id="PTHR19370:SF184">
    <property type="entry name" value="NADH-CYTOCHROME B5 REDUCTASE-LIKE"/>
    <property type="match status" value="1"/>
</dbReference>
<evidence type="ECO:0000256" key="4">
    <source>
        <dbReference type="ARBA" id="ARBA00022827"/>
    </source>
</evidence>